<accession>A0ABN0WBH8</accession>
<feature type="compositionally biased region" description="Basic and acidic residues" evidence="1">
    <location>
        <begin position="380"/>
        <end position="389"/>
    </location>
</feature>
<evidence type="ECO:0000259" key="2">
    <source>
        <dbReference type="Pfam" id="PF02120"/>
    </source>
</evidence>
<sequence>MNVASVQATGTMNISKNSSSVENPKGFASLMANLSSSGPKEEKAQESPEGIQALIDFLSQTDVDSNISLPSTGQPLEGLDSFLLTNEEDLPFELLSLLQVVTGMNMNDLLEFLNSQPGNMANGNLFTFENWSEMALSIENGLSKGETPSQSIVKMLELLKTVELVGNKLSLTSDELKAFQQLKDALFNIREQLILLNAKRDQTLSRAYESFHSLVLAGKGMDDKQPSKLGVLEGSTKMFEGNISFMSNIKQPIVSNSEAQSRPLNFQQFTEMLSKMMQKSQFTDANGVQKLFVKLHPEHLGTLRIEIMKQDGVLTARLLTSTPAAKEMIEAQLQGLRNALATQQVEKIEVANMLSNQQERSFLNKEQQEQQSSYQQQPNQDKEANEEEKVNFEDILFELIV</sequence>
<dbReference type="Proteomes" id="UP001500782">
    <property type="component" value="Unassembled WGS sequence"/>
</dbReference>
<feature type="region of interest" description="Disordered" evidence="1">
    <location>
        <begin position="362"/>
        <end position="389"/>
    </location>
</feature>
<dbReference type="Pfam" id="PF02120">
    <property type="entry name" value="Flg_hook"/>
    <property type="match status" value="1"/>
</dbReference>
<feature type="domain" description="Flagellar hook-length control protein-like C-terminal" evidence="2">
    <location>
        <begin position="280"/>
        <end position="348"/>
    </location>
</feature>
<dbReference type="EMBL" id="BAAADJ010000022">
    <property type="protein sequence ID" value="GAA0331837.1"/>
    <property type="molecule type" value="Genomic_DNA"/>
</dbReference>
<name>A0ABN0WBH8_9BACI</name>
<organism evidence="3 4">
    <name type="scientific">Bacillus carboniphilus</name>
    <dbReference type="NCBI Taxonomy" id="86663"/>
    <lineage>
        <taxon>Bacteria</taxon>
        <taxon>Bacillati</taxon>
        <taxon>Bacillota</taxon>
        <taxon>Bacilli</taxon>
        <taxon>Bacillales</taxon>
        <taxon>Bacillaceae</taxon>
        <taxon>Bacillus</taxon>
    </lineage>
</organism>
<gene>
    <name evidence="3" type="ORF">GCM10008967_23070</name>
</gene>
<keyword evidence="4" id="KW-1185">Reference proteome</keyword>
<reference evidence="3 4" key="1">
    <citation type="journal article" date="2019" name="Int. J. Syst. Evol. Microbiol.">
        <title>The Global Catalogue of Microorganisms (GCM) 10K type strain sequencing project: providing services to taxonomists for standard genome sequencing and annotation.</title>
        <authorList>
            <consortium name="The Broad Institute Genomics Platform"/>
            <consortium name="The Broad Institute Genome Sequencing Center for Infectious Disease"/>
            <person name="Wu L."/>
            <person name="Ma J."/>
        </authorList>
    </citation>
    <scope>NUCLEOTIDE SEQUENCE [LARGE SCALE GENOMIC DNA]</scope>
    <source>
        <strain evidence="3 4">JCM 9731</strain>
    </source>
</reference>
<dbReference type="InterPro" id="IPR021136">
    <property type="entry name" value="Flagellar_hook_control-like_C"/>
</dbReference>
<dbReference type="RefSeq" id="WP_343799209.1">
    <property type="nucleotide sequence ID" value="NZ_BAAADJ010000022.1"/>
</dbReference>
<comment type="caution">
    <text evidence="3">The sequence shown here is derived from an EMBL/GenBank/DDBJ whole genome shotgun (WGS) entry which is preliminary data.</text>
</comment>
<evidence type="ECO:0000256" key="1">
    <source>
        <dbReference type="SAM" id="MobiDB-lite"/>
    </source>
</evidence>
<dbReference type="CDD" id="cd17470">
    <property type="entry name" value="T3SS_Flik_C"/>
    <property type="match status" value="1"/>
</dbReference>
<dbReference type="Gene3D" id="3.30.750.140">
    <property type="match status" value="1"/>
</dbReference>
<evidence type="ECO:0000313" key="4">
    <source>
        <dbReference type="Proteomes" id="UP001500782"/>
    </source>
</evidence>
<proteinExistence type="predicted"/>
<protein>
    <recommendedName>
        <fullName evidence="2">Flagellar hook-length control protein-like C-terminal domain-containing protein</fullName>
    </recommendedName>
</protein>
<dbReference type="InterPro" id="IPR038610">
    <property type="entry name" value="FliK-like_C_sf"/>
</dbReference>
<evidence type="ECO:0000313" key="3">
    <source>
        <dbReference type="EMBL" id="GAA0331837.1"/>
    </source>
</evidence>